<dbReference type="GO" id="GO:0000976">
    <property type="term" value="F:transcription cis-regulatory region binding"/>
    <property type="evidence" value="ECO:0007669"/>
    <property type="project" value="TreeGrafter"/>
</dbReference>
<evidence type="ECO:0000313" key="10">
    <source>
        <dbReference type="EMBL" id="PKU22439.1"/>
    </source>
</evidence>
<keyword evidence="2" id="KW-0902">Two-component regulatory system</keyword>
<dbReference type="GO" id="GO:0005829">
    <property type="term" value="C:cytosol"/>
    <property type="evidence" value="ECO:0007669"/>
    <property type="project" value="TreeGrafter"/>
</dbReference>
<dbReference type="SUPFAM" id="SSF52172">
    <property type="entry name" value="CheY-like"/>
    <property type="match status" value="1"/>
</dbReference>
<dbReference type="SMART" id="SM00342">
    <property type="entry name" value="HTH_ARAC"/>
    <property type="match status" value="1"/>
</dbReference>
<dbReference type="Gene3D" id="1.10.10.60">
    <property type="entry name" value="Homeodomain-like"/>
    <property type="match status" value="1"/>
</dbReference>
<evidence type="ECO:0000259" key="9">
    <source>
        <dbReference type="PROSITE" id="PS50110"/>
    </source>
</evidence>
<dbReference type="InterPro" id="IPR001789">
    <property type="entry name" value="Sig_transdc_resp-reg_receiver"/>
</dbReference>
<dbReference type="InterPro" id="IPR039420">
    <property type="entry name" value="WalR-like"/>
</dbReference>
<sequence>MPTDLLLIDDSLTDLRLLMDMMTARQLRVSVALDGEKGYQQAVLQQPSLILLDVRMPGMDGFATCRRLKANPATQVIPVIFLTAANDLDERLEGFALGAVDYIGKPFNEDEVLARVGVHLRLAPKDSLLPLPDPGAFPPEETSTDAVLVQGAQKLLNETITNPPSLDDLARLLGTNRRRINKAFQACCGLPVFGWLREERLRRAHHLICHTDTPVSLIGDHLGYSTPANFTKAFHERFGFPPRDLRRKTRRPIPDAPATAEAP</sequence>
<feature type="region of interest" description="Disordered" evidence="7">
    <location>
        <begin position="241"/>
        <end position="263"/>
    </location>
</feature>
<dbReference type="Pfam" id="PF00072">
    <property type="entry name" value="Response_reg"/>
    <property type="match status" value="1"/>
</dbReference>
<organism evidence="10 11">
    <name type="scientific">Telmatospirillum siberiense</name>
    <dbReference type="NCBI Taxonomy" id="382514"/>
    <lineage>
        <taxon>Bacteria</taxon>
        <taxon>Pseudomonadati</taxon>
        <taxon>Pseudomonadota</taxon>
        <taxon>Alphaproteobacteria</taxon>
        <taxon>Rhodospirillales</taxon>
        <taxon>Rhodospirillaceae</taxon>
        <taxon>Telmatospirillum</taxon>
    </lineage>
</organism>
<dbReference type="InterPro" id="IPR011006">
    <property type="entry name" value="CheY-like_superfamily"/>
</dbReference>
<dbReference type="InterPro" id="IPR018060">
    <property type="entry name" value="HTH_AraC"/>
</dbReference>
<feature type="domain" description="HTH araC/xylS-type" evidence="8">
    <location>
        <begin position="150"/>
        <end position="248"/>
    </location>
</feature>
<dbReference type="EMBL" id="PIUM01000032">
    <property type="protein sequence ID" value="PKU22439.1"/>
    <property type="molecule type" value="Genomic_DNA"/>
</dbReference>
<evidence type="ECO:0000259" key="8">
    <source>
        <dbReference type="PROSITE" id="PS01124"/>
    </source>
</evidence>
<dbReference type="AlphaFoldDB" id="A0A2N3PPV8"/>
<dbReference type="Gene3D" id="3.40.50.2300">
    <property type="match status" value="1"/>
</dbReference>
<evidence type="ECO:0000256" key="7">
    <source>
        <dbReference type="SAM" id="MobiDB-lite"/>
    </source>
</evidence>
<dbReference type="Pfam" id="PF12833">
    <property type="entry name" value="HTH_18"/>
    <property type="match status" value="1"/>
</dbReference>
<dbReference type="Proteomes" id="UP000233293">
    <property type="component" value="Unassembled WGS sequence"/>
</dbReference>
<dbReference type="InterPro" id="IPR009057">
    <property type="entry name" value="Homeodomain-like_sf"/>
</dbReference>
<dbReference type="GO" id="GO:0003700">
    <property type="term" value="F:DNA-binding transcription factor activity"/>
    <property type="evidence" value="ECO:0007669"/>
    <property type="project" value="InterPro"/>
</dbReference>
<reference evidence="11" key="1">
    <citation type="submission" date="2017-12" db="EMBL/GenBank/DDBJ databases">
        <title>Draft genome sequence of Telmatospirillum siberiense 26-4b1T, an acidotolerant peatland alphaproteobacterium potentially involved in sulfur cycling.</title>
        <authorList>
            <person name="Hausmann B."/>
            <person name="Pjevac P."/>
            <person name="Schreck K."/>
            <person name="Herbold C.W."/>
            <person name="Daims H."/>
            <person name="Wagner M."/>
            <person name="Pester M."/>
            <person name="Loy A."/>
        </authorList>
    </citation>
    <scope>NUCLEOTIDE SEQUENCE [LARGE SCALE GENOMIC DNA]</scope>
    <source>
        <strain evidence="11">26-4b1</strain>
    </source>
</reference>
<name>A0A2N3PPV8_9PROT</name>
<evidence type="ECO:0000256" key="1">
    <source>
        <dbReference type="ARBA" id="ARBA00022553"/>
    </source>
</evidence>
<gene>
    <name evidence="10" type="ORF">CWS72_21810</name>
</gene>
<dbReference type="PANTHER" id="PTHR48111">
    <property type="entry name" value="REGULATOR OF RPOS"/>
    <property type="match status" value="1"/>
</dbReference>
<dbReference type="PROSITE" id="PS50110">
    <property type="entry name" value="RESPONSE_REGULATORY"/>
    <property type="match status" value="1"/>
</dbReference>
<dbReference type="GO" id="GO:0000156">
    <property type="term" value="F:phosphorelay response regulator activity"/>
    <property type="evidence" value="ECO:0007669"/>
    <property type="project" value="TreeGrafter"/>
</dbReference>
<dbReference type="SUPFAM" id="SSF46689">
    <property type="entry name" value="Homeodomain-like"/>
    <property type="match status" value="1"/>
</dbReference>
<feature type="domain" description="Response regulatory" evidence="9">
    <location>
        <begin position="4"/>
        <end position="120"/>
    </location>
</feature>
<evidence type="ECO:0000256" key="5">
    <source>
        <dbReference type="ARBA" id="ARBA00023163"/>
    </source>
</evidence>
<evidence type="ECO:0000256" key="4">
    <source>
        <dbReference type="ARBA" id="ARBA00023125"/>
    </source>
</evidence>
<keyword evidence="5" id="KW-0804">Transcription</keyword>
<proteinExistence type="predicted"/>
<accession>A0A2N3PPV8</accession>
<dbReference type="CDD" id="cd19920">
    <property type="entry name" value="REC_PA4781-like"/>
    <property type="match status" value="1"/>
</dbReference>
<dbReference type="PROSITE" id="PS01124">
    <property type="entry name" value="HTH_ARAC_FAMILY_2"/>
    <property type="match status" value="1"/>
</dbReference>
<evidence type="ECO:0000256" key="2">
    <source>
        <dbReference type="ARBA" id="ARBA00023012"/>
    </source>
</evidence>
<protein>
    <submittedName>
        <fullName evidence="10">DNA-binding response regulator</fullName>
    </submittedName>
</protein>
<dbReference type="PANTHER" id="PTHR48111:SF1">
    <property type="entry name" value="TWO-COMPONENT RESPONSE REGULATOR ORR33"/>
    <property type="match status" value="1"/>
</dbReference>
<evidence type="ECO:0000256" key="3">
    <source>
        <dbReference type="ARBA" id="ARBA00023015"/>
    </source>
</evidence>
<dbReference type="RefSeq" id="WP_101252763.1">
    <property type="nucleotide sequence ID" value="NZ_PIUM01000032.1"/>
</dbReference>
<keyword evidence="4 10" id="KW-0238">DNA-binding</keyword>
<feature type="modified residue" description="4-aspartylphosphate" evidence="6">
    <location>
        <position position="53"/>
    </location>
</feature>
<dbReference type="GO" id="GO:0032993">
    <property type="term" value="C:protein-DNA complex"/>
    <property type="evidence" value="ECO:0007669"/>
    <property type="project" value="TreeGrafter"/>
</dbReference>
<dbReference type="OrthoDB" id="9801602at2"/>
<evidence type="ECO:0000313" key="11">
    <source>
        <dbReference type="Proteomes" id="UP000233293"/>
    </source>
</evidence>
<evidence type="ECO:0000256" key="6">
    <source>
        <dbReference type="PROSITE-ProRule" id="PRU00169"/>
    </source>
</evidence>
<keyword evidence="3" id="KW-0805">Transcription regulation</keyword>
<keyword evidence="11" id="KW-1185">Reference proteome</keyword>
<dbReference type="SMART" id="SM00448">
    <property type="entry name" value="REC"/>
    <property type="match status" value="1"/>
</dbReference>
<comment type="caution">
    <text evidence="10">The sequence shown here is derived from an EMBL/GenBank/DDBJ whole genome shotgun (WGS) entry which is preliminary data.</text>
</comment>
<keyword evidence="1 6" id="KW-0597">Phosphoprotein</keyword>